<dbReference type="AlphaFoldDB" id="A0A3N4IV51"/>
<keyword evidence="2" id="KW-1185">Reference proteome</keyword>
<dbReference type="EMBL" id="ML120553">
    <property type="protein sequence ID" value="RPA89839.1"/>
    <property type="molecule type" value="Genomic_DNA"/>
</dbReference>
<gene>
    <name evidence="1" type="ORF">L873DRAFT_1822099</name>
</gene>
<sequence>MPPLPPPLGNPRSLISAVLIVSRLQWHRTLDLGLLQSLFHPQCTITSNNAQHEPFVFFVVRCEWRIRLWGGLDGR</sequence>
<organism evidence="1 2">
    <name type="scientific">Choiromyces venosus 120613-1</name>
    <dbReference type="NCBI Taxonomy" id="1336337"/>
    <lineage>
        <taxon>Eukaryota</taxon>
        <taxon>Fungi</taxon>
        <taxon>Dikarya</taxon>
        <taxon>Ascomycota</taxon>
        <taxon>Pezizomycotina</taxon>
        <taxon>Pezizomycetes</taxon>
        <taxon>Pezizales</taxon>
        <taxon>Tuberaceae</taxon>
        <taxon>Choiromyces</taxon>
    </lineage>
</organism>
<protein>
    <submittedName>
        <fullName evidence="1">Uncharacterized protein</fullName>
    </submittedName>
</protein>
<evidence type="ECO:0000313" key="1">
    <source>
        <dbReference type="EMBL" id="RPA89839.1"/>
    </source>
</evidence>
<name>A0A3N4IV51_9PEZI</name>
<proteinExistence type="predicted"/>
<reference evidence="1 2" key="1">
    <citation type="journal article" date="2018" name="Nat. Ecol. Evol.">
        <title>Pezizomycetes genomes reveal the molecular basis of ectomycorrhizal truffle lifestyle.</title>
        <authorList>
            <person name="Murat C."/>
            <person name="Payen T."/>
            <person name="Noel B."/>
            <person name="Kuo A."/>
            <person name="Morin E."/>
            <person name="Chen J."/>
            <person name="Kohler A."/>
            <person name="Krizsan K."/>
            <person name="Balestrini R."/>
            <person name="Da Silva C."/>
            <person name="Montanini B."/>
            <person name="Hainaut M."/>
            <person name="Levati E."/>
            <person name="Barry K.W."/>
            <person name="Belfiori B."/>
            <person name="Cichocki N."/>
            <person name="Clum A."/>
            <person name="Dockter R.B."/>
            <person name="Fauchery L."/>
            <person name="Guy J."/>
            <person name="Iotti M."/>
            <person name="Le Tacon F."/>
            <person name="Lindquist E.A."/>
            <person name="Lipzen A."/>
            <person name="Malagnac F."/>
            <person name="Mello A."/>
            <person name="Molinier V."/>
            <person name="Miyauchi S."/>
            <person name="Poulain J."/>
            <person name="Riccioni C."/>
            <person name="Rubini A."/>
            <person name="Sitrit Y."/>
            <person name="Splivallo R."/>
            <person name="Traeger S."/>
            <person name="Wang M."/>
            <person name="Zifcakova L."/>
            <person name="Wipf D."/>
            <person name="Zambonelli A."/>
            <person name="Paolocci F."/>
            <person name="Nowrousian M."/>
            <person name="Ottonello S."/>
            <person name="Baldrian P."/>
            <person name="Spatafora J.W."/>
            <person name="Henrissat B."/>
            <person name="Nagy L.G."/>
            <person name="Aury J.M."/>
            <person name="Wincker P."/>
            <person name="Grigoriev I.V."/>
            <person name="Bonfante P."/>
            <person name="Martin F.M."/>
        </authorList>
    </citation>
    <scope>NUCLEOTIDE SEQUENCE [LARGE SCALE GENOMIC DNA]</scope>
    <source>
        <strain evidence="1 2">120613-1</strain>
    </source>
</reference>
<evidence type="ECO:0000313" key="2">
    <source>
        <dbReference type="Proteomes" id="UP000276215"/>
    </source>
</evidence>
<dbReference type="Proteomes" id="UP000276215">
    <property type="component" value="Unassembled WGS sequence"/>
</dbReference>
<accession>A0A3N4IV51</accession>